<gene>
    <name evidence="1" type="ORF">PhCBS80983_g06524</name>
</gene>
<comment type="caution">
    <text evidence="1">The sequence shown here is derived from an EMBL/GenBank/DDBJ whole genome shotgun (WGS) entry which is preliminary data.</text>
</comment>
<dbReference type="Proteomes" id="UP000318582">
    <property type="component" value="Unassembled WGS sequence"/>
</dbReference>
<dbReference type="AlphaFoldDB" id="A0A507DLN7"/>
<name>A0A507DLN7_9FUNG</name>
<organism evidence="1 2">
    <name type="scientific">Powellomyces hirtus</name>
    <dbReference type="NCBI Taxonomy" id="109895"/>
    <lineage>
        <taxon>Eukaryota</taxon>
        <taxon>Fungi</taxon>
        <taxon>Fungi incertae sedis</taxon>
        <taxon>Chytridiomycota</taxon>
        <taxon>Chytridiomycota incertae sedis</taxon>
        <taxon>Chytridiomycetes</taxon>
        <taxon>Spizellomycetales</taxon>
        <taxon>Powellomycetaceae</taxon>
        <taxon>Powellomyces</taxon>
    </lineage>
</organism>
<dbReference type="EMBL" id="QEAQ01000439">
    <property type="protein sequence ID" value="TPX52107.1"/>
    <property type="molecule type" value="Genomic_DNA"/>
</dbReference>
<proteinExistence type="predicted"/>
<evidence type="ECO:0000313" key="2">
    <source>
        <dbReference type="Proteomes" id="UP000318582"/>
    </source>
</evidence>
<dbReference type="Pfam" id="PF14223">
    <property type="entry name" value="Retrotran_gag_2"/>
    <property type="match status" value="1"/>
</dbReference>
<accession>A0A507DLN7</accession>
<dbReference type="STRING" id="109895.A0A507DLN7"/>
<protein>
    <submittedName>
        <fullName evidence="1">Uncharacterized protein</fullName>
    </submittedName>
</protein>
<reference evidence="1 2" key="1">
    <citation type="journal article" date="2019" name="Sci. Rep.">
        <title>Comparative genomics of chytrid fungi reveal insights into the obligate biotrophic and pathogenic lifestyle of Synchytrium endobioticum.</title>
        <authorList>
            <person name="van de Vossenberg B.T.L.H."/>
            <person name="Warris S."/>
            <person name="Nguyen H.D.T."/>
            <person name="van Gent-Pelzer M.P.E."/>
            <person name="Joly D.L."/>
            <person name="van de Geest H.C."/>
            <person name="Bonants P.J.M."/>
            <person name="Smith D.S."/>
            <person name="Levesque C.A."/>
            <person name="van der Lee T.A.J."/>
        </authorList>
    </citation>
    <scope>NUCLEOTIDE SEQUENCE [LARGE SCALE GENOMIC DNA]</scope>
    <source>
        <strain evidence="1 2">CBS 809.83</strain>
    </source>
</reference>
<keyword evidence="2" id="KW-1185">Reference proteome</keyword>
<evidence type="ECO:0000313" key="1">
    <source>
        <dbReference type="EMBL" id="TPX52107.1"/>
    </source>
</evidence>
<sequence>MQALLKAKSLWSAIERTLPLDTADQDACKKEEKAMAALVLLLGDEQLMHVQNAATAAEVWRKLKEVHQRKGIANKLYLRRKFLTVVMEDGDGMLKHINKVKMMTQQVDGYWGKGGH</sequence>